<dbReference type="AlphaFoldDB" id="A0A561U190"/>
<protein>
    <submittedName>
        <fullName evidence="2">Type VII secretion system (Wss) protein ESAT-6</fullName>
    </submittedName>
</protein>
<feature type="compositionally biased region" description="Low complexity" evidence="1">
    <location>
        <begin position="396"/>
        <end position="428"/>
    </location>
</feature>
<dbReference type="InterPro" id="IPR010310">
    <property type="entry name" value="T7SS_ESAT-6-like"/>
</dbReference>
<feature type="compositionally biased region" description="Polar residues" evidence="1">
    <location>
        <begin position="350"/>
        <end position="371"/>
    </location>
</feature>
<dbReference type="InterPro" id="IPR036689">
    <property type="entry name" value="ESAT-6-like_sf"/>
</dbReference>
<feature type="region of interest" description="Disordered" evidence="1">
    <location>
        <begin position="205"/>
        <end position="271"/>
    </location>
</feature>
<reference evidence="2 3" key="1">
    <citation type="submission" date="2019-06" db="EMBL/GenBank/DDBJ databases">
        <title>Sequencing the genomes of 1000 actinobacteria strains.</title>
        <authorList>
            <person name="Klenk H.-P."/>
        </authorList>
    </citation>
    <scope>NUCLEOTIDE SEQUENCE [LARGE SCALE GENOMIC DNA]</scope>
    <source>
        <strain evidence="2 3">DSM 46699</strain>
    </source>
</reference>
<gene>
    <name evidence="2" type="ORF">FHU35_16373</name>
</gene>
<dbReference type="Gene3D" id="1.10.287.1060">
    <property type="entry name" value="ESAT-6-like"/>
    <property type="match status" value="1"/>
</dbReference>
<sequence length="474" mass="47222">MSTEHYHYLAGIAVELGAPHFLPDDPSELVGDPEEFRAAARVWREGAETVEQSSGDVDGKLGGIDTAWQGTDAEAFVSHIRGAGLAGKDLVDSMTALAEALEHAAEGIGAQRGRLNELVAKTADDVKAAMVAADPARARKFLADLDEPARELLESIADYYMAFTRLCDDMAGTPTREPGRWEPRVSGSAGTPVTSATLAAAEVGAGSGTSAGSGSGAESGAAGAAADSGDSAASEGAAATEPAAAESGAATTAANAPGESEEGESGAGAAGGVAAGAAVGAAGVGMGMMPMGMMGGMLGQQRGAGNQERQNSSRLKSNAEDLFGAAPDAPPAVFGEQAKPEQPQADGKSAPTSADSQASTNRLNLPSTFQQAPPKPSIDEVLTPHAPQAPKPTQPPTANSAANANPAAKGNSLANANPAAKANPASNEKPAHEENSESTKKATKTPPDSKANPAAKPETGTAGVGDAPPPKPRG</sequence>
<evidence type="ECO:0000313" key="2">
    <source>
        <dbReference type="EMBL" id="TWF93090.1"/>
    </source>
</evidence>
<accession>A0A561U190</accession>
<feature type="compositionally biased region" description="Gly residues" evidence="1">
    <location>
        <begin position="205"/>
        <end position="217"/>
    </location>
</feature>
<dbReference type="SUPFAM" id="SSF140453">
    <property type="entry name" value="EsxAB dimer-like"/>
    <property type="match status" value="1"/>
</dbReference>
<dbReference type="Proteomes" id="UP000316184">
    <property type="component" value="Unassembled WGS sequence"/>
</dbReference>
<proteinExistence type="predicted"/>
<dbReference type="EMBL" id="VIWX01000006">
    <property type="protein sequence ID" value="TWF93090.1"/>
    <property type="molecule type" value="Genomic_DNA"/>
</dbReference>
<evidence type="ECO:0000313" key="3">
    <source>
        <dbReference type="Proteomes" id="UP000316184"/>
    </source>
</evidence>
<organism evidence="2 3">
    <name type="scientific">Saccharopolyspora dendranthemae</name>
    <dbReference type="NCBI Taxonomy" id="1181886"/>
    <lineage>
        <taxon>Bacteria</taxon>
        <taxon>Bacillati</taxon>
        <taxon>Actinomycetota</taxon>
        <taxon>Actinomycetes</taxon>
        <taxon>Pseudonocardiales</taxon>
        <taxon>Pseudonocardiaceae</taxon>
        <taxon>Saccharopolyspora</taxon>
    </lineage>
</organism>
<feature type="compositionally biased region" description="Basic and acidic residues" evidence="1">
    <location>
        <begin position="429"/>
        <end position="440"/>
    </location>
</feature>
<feature type="region of interest" description="Disordered" evidence="1">
    <location>
        <begin position="173"/>
        <end position="192"/>
    </location>
</feature>
<comment type="caution">
    <text evidence="2">The sequence shown here is derived from an EMBL/GenBank/DDBJ whole genome shotgun (WGS) entry which is preliminary data.</text>
</comment>
<feature type="compositionally biased region" description="Low complexity" evidence="1">
    <location>
        <begin position="218"/>
        <end position="258"/>
    </location>
</feature>
<dbReference type="Pfam" id="PF06013">
    <property type="entry name" value="WXG100"/>
    <property type="match status" value="1"/>
</dbReference>
<feature type="compositionally biased region" description="Polar residues" evidence="1">
    <location>
        <begin position="303"/>
        <end position="316"/>
    </location>
</feature>
<dbReference type="RefSeq" id="WP_145744519.1">
    <property type="nucleotide sequence ID" value="NZ_VIWX01000006.1"/>
</dbReference>
<keyword evidence="3" id="KW-1185">Reference proteome</keyword>
<evidence type="ECO:0000256" key="1">
    <source>
        <dbReference type="SAM" id="MobiDB-lite"/>
    </source>
</evidence>
<dbReference type="OrthoDB" id="3683464at2"/>
<feature type="region of interest" description="Disordered" evidence="1">
    <location>
        <begin position="298"/>
        <end position="474"/>
    </location>
</feature>
<name>A0A561U190_9PSEU</name>